<evidence type="ECO:0000313" key="5">
    <source>
        <dbReference type="EMBL" id="TWU18154.1"/>
    </source>
</evidence>
<feature type="domain" description="Inosine/uridine-preferring nucleoside hydrolase" evidence="3">
    <location>
        <begin position="26"/>
        <end position="211"/>
    </location>
</feature>
<comment type="caution">
    <text evidence="5">The sequence shown here is derived from an EMBL/GenBank/DDBJ whole genome shotgun (WGS) entry which is preliminary data.</text>
</comment>
<evidence type="ECO:0000259" key="3">
    <source>
        <dbReference type="Pfam" id="PF01156"/>
    </source>
</evidence>
<reference evidence="5 6" key="1">
    <citation type="journal article" date="2020" name="Antonie Van Leeuwenhoek">
        <title>Rhodopirellula heiligendammensis sp. nov., Rhodopirellula pilleata sp. nov., and Rhodopirellula solitaria sp. nov. isolated from natural or artificial marine surfaces in Northern Germany and California, USA, and emended description of the genus Rhodopirellula.</title>
        <authorList>
            <person name="Kallscheuer N."/>
            <person name="Wiegand S."/>
            <person name="Jogler M."/>
            <person name="Boedeker C."/>
            <person name="Peeters S.H."/>
            <person name="Rast P."/>
            <person name="Heuer A."/>
            <person name="Jetten M.S.M."/>
            <person name="Rohde M."/>
            <person name="Jogler C."/>
        </authorList>
    </citation>
    <scope>NUCLEOTIDE SEQUENCE [LARGE SCALE GENOMIC DNA]</scope>
    <source>
        <strain evidence="5 6">Poly21</strain>
    </source>
</reference>
<dbReference type="SUPFAM" id="SSF53590">
    <property type="entry name" value="Nucleoside hydrolase"/>
    <property type="match status" value="1"/>
</dbReference>
<dbReference type="Pfam" id="PF01156">
    <property type="entry name" value="IU_nuc_hydro"/>
    <property type="match status" value="1"/>
</dbReference>
<feature type="domain" description="ThuA-like" evidence="4">
    <location>
        <begin position="361"/>
        <end position="562"/>
    </location>
</feature>
<evidence type="ECO:0000256" key="2">
    <source>
        <dbReference type="SAM" id="SignalP"/>
    </source>
</evidence>
<feature type="signal peptide" evidence="2">
    <location>
        <begin position="1"/>
        <end position="19"/>
    </location>
</feature>
<dbReference type="RefSeq" id="WP_367302516.1">
    <property type="nucleotide sequence ID" value="NZ_SJPU01000001.1"/>
</dbReference>
<dbReference type="PANTHER" id="PTHR43264:SF1">
    <property type="entry name" value="INOSINE_URIDINE-PREFERRING NUCLEOSIDE HYDROLASE DOMAIN-CONTAINING PROTEIN"/>
    <property type="match status" value="1"/>
</dbReference>
<dbReference type="InterPro" id="IPR001910">
    <property type="entry name" value="Inosine/uridine_hydrolase_dom"/>
</dbReference>
<name>A0A5C6C4B4_9BACT</name>
<evidence type="ECO:0000259" key="4">
    <source>
        <dbReference type="Pfam" id="PF06283"/>
    </source>
</evidence>
<organism evidence="5 6">
    <name type="scientific">Allorhodopirellula heiligendammensis</name>
    <dbReference type="NCBI Taxonomy" id="2714739"/>
    <lineage>
        <taxon>Bacteria</taxon>
        <taxon>Pseudomonadati</taxon>
        <taxon>Planctomycetota</taxon>
        <taxon>Planctomycetia</taxon>
        <taxon>Pirellulales</taxon>
        <taxon>Pirellulaceae</taxon>
        <taxon>Allorhodopirellula</taxon>
    </lineage>
</organism>
<feature type="region of interest" description="Disordered" evidence="1">
    <location>
        <begin position="570"/>
        <end position="591"/>
    </location>
</feature>
<gene>
    <name evidence="5" type="ORF">Poly21_03090</name>
</gene>
<dbReference type="GO" id="GO:0016799">
    <property type="term" value="F:hydrolase activity, hydrolyzing N-glycosyl compounds"/>
    <property type="evidence" value="ECO:0007669"/>
    <property type="project" value="InterPro"/>
</dbReference>
<evidence type="ECO:0000256" key="1">
    <source>
        <dbReference type="SAM" id="MobiDB-lite"/>
    </source>
</evidence>
<dbReference type="Gene3D" id="3.40.50.880">
    <property type="match status" value="1"/>
</dbReference>
<keyword evidence="6" id="KW-1185">Reference proteome</keyword>
<dbReference type="Pfam" id="PF06283">
    <property type="entry name" value="ThuA"/>
    <property type="match status" value="1"/>
</dbReference>
<dbReference type="Gene3D" id="3.90.245.10">
    <property type="entry name" value="Ribonucleoside hydrolase-like"/>
    <property type="match status" value="1"/>
</dbReference>
<dbReference type="PANTHER" id="PTHR43264">
    <property type="match status" value="1"/>
</dbReference>
<evidence type="ECO:0000313" key="6">
    <source>
        <dbReference type="Proteomes" id="UP000319908"/>
    </source>
</evidence>
<protein>
    <submittedName>
        <fullName evidence="5">Trehalose utilization</fullName>
    </submittedName>
</protein>
<sequence length="591" mass="64573">MKTLLSIALLLSLVTAVPAAEPSIPVIFDTDIDTDCDDIGAVACLHAMADTGEIEILATTVSSNFAYSAPCLDALNRYYGRPTLPLGVPKREGASVERGSKYARQLAERFPSRFTTNDDAPPAVTVLRTALAAADDNSVRLVTVGYLTNVADLLRSPADEASPLSGMDLVEQKISHFVVMGGRYPEHLDPGKFGNFKPDPESAVYVANNWPGTIHFSGLGEDVGTGRDRSKLDAGNPLRVGYDLFLGDQPTRSSWDQVALLYTVRPDAPYWIVETKGGNHLFPNGTNRWVDEDKHDHRLISFADGQRSEVQAEIERLMTAEARSKHILIVIGPSTHPPGSHEVAAGGRLMAHCLEHADNLNGIKATVVQGWPDDDELLAGADSIVFIGDTFPPHRLPETQQILARIERMMQRGCGIVCVHYATALLGHDVAPDGAHPLLEWMGGYFANKTCPHHPGIARVYQAATIERAAPQHPISRGWSEFTLHDEPYINNYFGKNNNQLAANVTALATSMLPPEEPQEEIVAWCVQREHGRGFGIVMPHFYRNWSNDDLRRFILNGIVWTANGEVPAAGVSTTPPDLATFKPAAVQPRQ</sequence>
<feature type="chain" id="PRO_5023068618" evidence="2">
    <location>
        <begin position="20"/>
        <end position="591"/>
    </location>
</feature>
<keyword evidence="2" id="KW-0732">Signal</keyword>
<dbReference type="SUPFAM" id="SSF52317">
    <property type="entry name" value="Class I glutamine amidotransferase-like"/>
    <property type="match status" value="1"/>
</dbReference>
<dbReference type="AlphaFoldDB" id="A0A5C6C4B4"/>
<dbReference type="InterPro" id="IPR029062">
    <property type="entry name" value="Class_I_gatase-like"/>
</dbReference>
<dbReference type="InterPro" id="IPR029010">
    <property type="entry name" value="ThuA-like"/>
</dbReference>
<dbReference type="InterPro" id="IPR036452">
    <property type="entry name" value="Ribo_hydro-like"/>
</dbReference>
<proteinExistence type="predicted"/>
<accession>A0A5C6C4B4</accession>
<dbReference type="EMBL" id="SJPU01000001">
    <property type="protein sequence ID" value="TWU18154.1"/>
    <property type="molecule type" value="Genomic_DNA"/>
</dbReference>
<dbReference type="Proteomes" id="UP000319908">
    <property type="component" value="Unassembled WGS sequence"/>
</dbReference>